<dbReference type="Proteomes" id="UP000700596">
    <property type="component" value="Unassembled WGS sequence"/>
</dbReference>
<evidence type="ECO:0000256" key="2">
    <source>
        <dbReference type="ARBA" id="ARBA00008048"/>
    </source>
</evidence>
<comment type="caution">
    <text evidence="6">The sequence shown here is derived from an EMBL/GenBank/DDBJ whole genome shotgun (WGS) entry which is preliminary data.</text>
</comment>
<evidence type="ECO:0000313" key="7">
    <source>
        <dbReference type="Proteomes" id="UP000700596"/>
    </source>
</evidence>
<dbReference type="GO" id="GO:0016592">
    <property type="term" value="C:mediator complex"/>
    <property type="evidence" value="ECO:0007669"/>
    <property type="project" value="InterPro"/>
</dbReference>
<keyword evidence="7" id="KW-1185">Reference proteome</keyword>
<protein>
    <recommendedName>
        <fullName evidence="8">Mediator complex subunit 27</fullName>
    </recommendedName>
</protein>
<dbReference type="EMBL" id="JAGMWT010000001">
    <property type="protein sequence ID" value="KAH7138987.1"/>
    <property type="molecule type" value="Genomic_DNA"/>
</dbReference>
<gene>
    <name evidence="6" type="ORF">B0J11DRAFT_32084</name>
</gene>
<evidence type="ECO:0000313" key="6">
    <source>
        <dbReference type="EMBL" id="KAH7138987.1"/>
    </source>
</evidence>
<dbReference type="OrthoDB" id="5326237at2759"/>
<proteinExistence type="inferred from homology"/>
<name>A0A9P9EKX1_9PLEO</name>
<keyword evidence="3" id="KW-0805">Transcription regulation</keyword>
<dbReference type="InterPro" id="IPR021627">
    <property type="entry name" value="Mediator_Med27"/>
</dbReference>
<comment type="subcellular location">
    <subcellularLocation>
        <location evidence="1">Nucleus</location>
    </subcellularLocation>
</comment>
<evidence type="ECO:0000256" key="3">
    <source>
        <dbReference type="ARBA" id="ARBA00023015"/>
    </source>
</evidence>
<evidence type="ECO:0000256" key="4">
    <source>
        <dbReference type="ARBA" id="ARBA00023163"/>
    </source>
</evidence>
<keyword evidence="5" id="KW-0539">Nucleus</keyword>
<organism evidence="6 7">
    <name type="scientific">Dendryphion nanum</name>
    <dbReference type="NCBI Taxonomy" id="256645"/>
    <lineage>
        <taxon>Eukaryota</taxon>
        <taxon>Fungi</taxon>
        <taxon>Dikarya</taxon>
        <taxon>Ascomycota</taxon>
        <taxon>Pezizomycotina</taxon>
        <taxon>Dothideomycetes</taxon>
        <taxon>Pleosporomycetidae</taxon>
        <taxon>Pleosporales</taxon>
        <taxon>Torulaceae</taxon>
        <taxon>Dendryphion</taxon>
    </lineage>
</organism>
<sequence length="284" mass="31704">MAPIAAPQQSNTGWDEARCESALAKLESLQEAVDALRLVIPRVVTPLETPLSPAELFALYKKAINEGQSNLKSFGERWQSEDIQDIFAYAQASYDANKDLSTSDQVDQFDWQQREADKMLARPSNRDRIQGLSEMPGGWSQNEIGVALEEFRKANPLIKVATKEDNRSMMIHLVAGDLKMRFHVVLSQDANDRGKLDVTCLGAAEPSTTITRCMSSRPRANDLKYLLDMIAAYKRISGSCAKCKKYLDNTALFPTARRSKQVTNAEGKDAPETIWEAFHEACLD</sequence>
<evidence type="ECO:0000256" key="1">
    <source>
        <dbReference type="ARBA" id="ARBA00004123"/>
    </source>
</evidence>
<comment type="similarity">
    <text evidence="2">Belongs to the Mediator complex subunit 27 family.</text>
</comment>
<evidence type="ECO:0000256" key="5">
    <source>
        <dbReference type="ARBA" id="ARBA00023242"/>
    </source>
</evidence>
<evidence type="ECO:0008006" key="8">
    <source>
        <dbReference type="Google" id="ProtNLM"/>
    </source>
</evidence>
<accession>A0A9P9EKX1</accession>
<keyword evidence="4" id="KW-0804">Transcription</keyword>
<dbReference type="AlphaFoldDB" id="A0A9P9EKX1"/>
<reference evidence="6" key="1">
    <citation type="journal article" date="2021" name="Nat. Commun.">
        <title>Genetic determinants of endophytism in the Arabidopsis root mycobiome.</title>
        <authorList>
            <person name="Mesny F."/>
            <person name="Miyauchi S."/>
            <person name="Thiergart T."/>
            <person name="Pickel B."/>
            <person name="Atanasova L."/>
            <person name="Karlsson M."/>
            <person name="Huettel B."/>
            <person name="Barry K.W."/>
            <person name="Haridas S."/>
            <person name="Chen C."/>
            <person name="Bauer D."/>
            <person name="Andreopoulos W."/>
            <person name="Pangilinan J."/>
            <person name="LaButti K."/>
            <person name="Riley R."/>
            <person name="Lipzen A."/>
            <person name="Clum A."/>
            <person name="Drula E."/>
            <person name="Henrissat B."/>
            <person name="Kohler A."/>
            <person name="Grigoriev I.V."/>
            <person name="Martin F.M."/>
            <person name="Hacquard S."/>
        </authorList>
    </citation>
    <scope>NUCLEOTIDE SEQUENCE</scope>
    <source>
        <strain evidence="6">MPI-CAGE-CH-0243</strain>
    </source>
</reference>
<dbReference type="Pfam" id="PF11571">
    <property type="entry name" value="Med27"/>
    <property type="match status" value="1"/>
</dbReference>